<evidence type="ECO:0000256" key="1">
    <source>
        <dbReference type="SAM" id="MobiDB-lite"/>
    </source>
</evidence>
<organism evidence="2 3">
    <name type="scientific">Orchesella cincta</name>
    <name type="common">Springtail</name>
    <name type="synonym">Podura cincta</name>
    <dbReference type="NCBI Taxonomy" id="48709"/>
    <lineage>
        <taxon>Eukaryota</taxon>
        <taxon>Metazoa</taxon>
        <taxon>Ecdysozoa</taxon>
        <taxon>Arthropoda</taxon>
        <taxon>Hexapoda</taxon>
        <taxon>Collembola</taxon>
        <taxon>Entomobryomorpha</taxon>
        <taxon>Entomobryoidea</taxon>
        <taxon>Orchesellidae</taxon>
        <taxon>Orchesellinae</taxon>
        <taxon>Orchesella</taxon>
    </lineage>
</organism>
<protein>
    <submittedName>
        <fullName evidence="2">Uncharacterized protein</fullName>
    </submittedName>
</protein>
<keyword evidence="3" id="KW-1185">Reference proteome</keyword>
<gene>
    <name evidence="2" type="ORF">Ocin01_12644</name>
</gene>
<name>A0A1D2MM91_ORCCI</name>
<comment type="caution">
    <text evidence="2">The sequence shown here is derived from an EMBL/GenBank/DDBJ whole genome shotgun (WGS) entry which is preliminary data.</text>
</comment>
<feature type="compositionally biased region" description="Acidic residues" evidence="1">
    <location>
        <begin position="228"/>
        <end position="244"/>
    </location>
</feature>
<feature type="region of interest" description="Disordered" evidence="1">
    <location>
        <begin position="218"/>
        <end position="251"/>
    </location>
</feature>
<proteinExistence type="predicted"/>
<sequence length="337" mass="36621">MCSKMVDSSCNPPLLLGNCQKFDESWNRMGNRVPEGTKGNGNVKLNAPYAVTPLSLPRIPYVPKTVSLNRTPWEGWRYGSNYVNTDETEKPYGYPDYTYYRGNYCGPCCSCVPSIAPLGGDPNGKNPNIRYVQLDYKNLLGSGFATQGPPTSQTSPFMMSNPGAATSCGRNHCPECSGVYKKTEQPVKFQVCIGDQSKPETVQPCPVQPMKIYLPMSMIPRGGPDGDKADDETESSGQCEETESENGSNTAPVLTSMGKQHFEVHIPSQGQAYNQQGNSQCQTVSNSNNAKCVPCKPKGLFDPCGCCKACKTPVACGPKYGTDITRCQITRPPKLNC</sequence>
<evidence type="ECO:0000313" key="3">
    <source>
        <dbReference type="Proteomes" id="UP000094527"/>
    </source>
</evidence>
<dbReference type="OrthoDB" id="8282910at2759"/>
<dbReference type="EMBL" id="LJIJ01000868">
    <property type="protein sequence ID" value="ODM94042.1"/>
    <property type="molecule type" value="Genomic_DNA"/>
</dbReference>
<reference evidence="2 3" key="1">
    <citation type="journal article" date="2016" name="Genome Biol. Evol.">
        <title>Gene Family Evolution Reflects Adaptation to Soil Environmental Stressors in the Genome of the Collembolan Orchesella cincta.</title>
        <authorList>
            <person name="Faddeeva-Vakhrusheva A."/>
            <person name="Derks M.F."/>
            <person name="Anvar S.Y."/>
            <person name="Agamennone V."/>
            <person name="Suring W."/>
            <person name="Smit S."/>
            <person name="van Straalen N.M."/>
            <person name="Roelofs D."/>
        </authorList>
    </citation>
    <scope>NUCLEOTIDE SEQUENCE [LARGE SCALE GENOMIC DNA]</scope>
    <source>
        <tissue evidence="2">Mixed pool</tissue>
    </source>
</reference>
<dbReference type="AlphaFoldDB" id="A0A1D2MM91"/>
<dbReference type="Proteomes" id="UP000094527">
    <property type="component" value="Unassembled WGS sequence"/>
</dbReference>
<accession>A0A1D2MM91</accession>
<evidence type="ECO:0000313" key="2">
    <source>
        <dbReference type="EMBL" id="ODM94042.1"/>
    </source>
</evidence>